<evidence type="ECO:0008006" key="4">
    <source>
        <dbReference type="Google" id="ProtNLM"/>
    </source>
</evidence>
<sequence>MQVAKRHQLIAPAYSALLALIILAPLLRPGYLLFRDAVSTPRSYLTDSALGLGDAAPRAVPQDWLLSTLSRFIDGGLIVVAILFLALMLAGWGAAALVRAVLTRPDSGLSAGPGAECAAVTVAIWNPYVAERLLQGHWSLLVGYAALPWVAVAAVRISRGDNAAWLLLAFSIGCAALTPTGAVLALVLALSLIVGDFRNHPVRVVGVLGMGAIAALPWLTAALVSGTPGVSGRAGAEAFAARAEPGLATLGSLAGLGGIWNAESVPLSRTTPVALLATAWLLGLVALGAWQLWKARAAEARPLGIVAGLAVVMPALAATPAGISALAAVTSTLPGGGLLRDTQKFVALAMPFYALCVAATVIFLARAASSGLAVAVPALVSGILIAVLPDLAWGAGGHIRPVHYPPGWEAVAQHVSTGPPHGAVAVLPAGMFRVFPFAGNVVALDPAPRLLPRDVLSTGDLIVGGEVVRGEGERGQRAQTALLEGEGPGRLLSLGAAWVLVEHNTPGLHGAASDTLAQLEQVYSDDDRTLYRVPGEPADFSASTAQRNTVVAAHCAWLVLTLGSGLILLAQRRRSSRGAGSVSEL</sequence>
<evidence type="ECO:0000256" key="1">
    <source>
        <dbReference type="SAM" id="Phobius"/>
    </source>
</evidence>
<gene>
    <name evidence="2" type="ORF">FHU29_004050</name>
</gene>
<feature type="transmembrane region" description="Helical" evidence="1">
    <location>
        <begin position="345"/>
        <end position="365"/>
    </location>
</feature>
<feature type="transmembrane region" description="Helical" evidence="1">
    <location>
        <begin position="138"/>
        <end position="157"/>
    </location>
</feature>
<comment type="caution">
    <text evidence="2">The sequence shown here is derived from an EMBL/GenBank/DDBJ whole genome shotgun (WGS) entry which is preliminary data.</text>
</comment>
<protein>
    <recommendedName>
        <fullName evidence="4">Transmembrane protein</fullName>
    </recommendedName>
</protein>
<proteinExistence type="predicted"/>
<feature type="transmembrane region" description="Helical" evidence="1">
    <location>
        <begin position="163"/>
        <end position="192"/>
    </location>
</feature>
<evidence type="ECO:0000313" key="3">
    <source>
        <dbReference type="Proteomes" id="UP000567922"/>
    </source>
</evidence>
<name>A0A839RRG8_9ACTN</name>
<feature type="transmembrane region" description="Helical" evidence="1">
    <location>
        <begin position="75"/>
        <end position="98"/>
    </location>
</feature>
<feature type="transmembrane region" description="Helical" evidence="1">
    <location>
        <begin position="551"/>
        <end position="570"/>
    </location>
</feature>
<feature type="transmembrane region" description="Helical" evidence="1">
    <location>
        <begin position="204"/>
        <end position="224"/>
    </location>
</feature>
<keyword evidence="3" id="KW-1185">Reference proteome</keyword>
<reference evidence="2 3" key="1">
    <citation type="submission" date="2020-08" db="EMBL/GenBank/DDBJ databases">
        <title>Sequencing the genomes of 1000 actinobacteria strains.</title>
        <authorList>
            <person name="Klenk H.-P."/>
        </authorList>
    </citation>
    <scope>NUCLEOTIDE SEQUENCE [LARGE SCALE GENOMIC DNA]</scope>
    <source>
        <strain evidence="2 3">DSM 45258</strain>
    </source>
</reference>
<accession>A0A839RRG8</accession>
<dbReference type="OrthoDB" id="3463898at2"/>
<feature type="transmembrane region" description="Helical" evidence="1">
    <location>
        <begin position="305"/>
        <end position="333"/>
    </location>
</feature>
<evidence type="ECO:0000313" key="2">
    <source>
        <dbReference type="EMBL" id="MBB3039562.1"/>
    </source>
</evidence>
<keyword evidence="1" id="KW-0472">Membrane</keyword>
<dbReference type="RefSeq" id="WP_064438411.1">
    <property type="nucleotide sequence ID" value="NZ_BDDI01000001.1"/>
</dbReference>
<organism evidence="2 3">
    <name type="scientific">Hoyosella altamirensis</name>
    <dbReference type="NCBI Taxonomy" id="616997"/>
    <lineage>
        <taxon>Bacteria</taxon>
        <taxon>Bacillati</taxon>
        <taxon>Actinomycetota</taxon>
        <taxon>Actinomycetes</taxon>
        <taxon>Mycobacteriales</taxon>
        <taxon>Hoyosellaceae</taxon>
        <taxon>Hoyosella</taxon>
    </lineage>
</organism>
<feature type="transmembrane region" description="Helical" evidence="1">
    <location>
        <begin position="372"/>
        <end position="393"/>
    </location>
</feature>
<feature type="transmembrane region" description="Helical" evidence="1">
    <location>
        <begin position="273"/>
        <end position="293"/>
    </location>
</feature>
<keyword evidence="1" id="KW-0812">Transmembrane</keyword>
<dbReference type="Proteomes" id="UP000567922">
    <property type="component" value="Unassembled WGS sequence"/>
</dbReference>
<feature type="transmembrane region" description="Helical" evidence="1">
    <location>
        <begin position="9"/>
        <end position="27"/>
    </location>
</feature>
<dbReference type="AlphaFoldDB" id="A0A839RRG8"/>
<keyword evidence="1" id="KW-1133">Transmembrane helix</keyword>
<dbReference type="EMBL" id="JACHWS010000004">
    <property type="protein sequence ID" value="MBB3039562.1"/>
    <property type="molecule type" value="Genomic_DNA"/>
</dbReference>